<feature type="domain" description="Splicing factor 3A subunit 1 conserved" evidence="3">
    <location>
        <begin position="146"/>
        <end position="209"/>
    </location>
</feature>
<dbReference type="PANTHER" id="PTHR15316:SF1">
    <property type="entry name" value="SPLICING FACTOR 3A SUBUNIT 1"/>
    <property type="match status" value="1"/>
</dbReference>
<accession>A0AAV5RIT4</accession>
<dbReference type="GO" id="GO:0000381">
    <property type="term" value="P:regulation of alternative mRNA splicing, via spliceosome"/>
    <property type="evidence" value="ECO:0007669"/>
    <property type="project" value="TreeGrafter"/>
</dbReference>
<dbReference type="InterPro" id="IPR022030">
    <property type="entry name" value="SF3A1_dom"/>
</dbReference>
<name>A0AAV5RIT4_STABA</name>
<dbReference type="EMBL" id="BTGC01000003">
    <property type="protein sequence ID" value="GMM50947.1"/>
    <property type="molecule type" value="Genomic_DNA"/>
</dbReference>
<dbReference type="GO" id="GO:0005686">
    <property type="term" value="C:U2 snRNP"/>
    <property type="evidence" value="ECO:0007669"/>
    <property type="project" value="TreeGrafter"/>
</dbReference>
<dbReference type="AlphaFoldDB" id="A0AAV5RIT4"/>
<dbReference type="GO" id="GO:0045292">
    <property type="term" value="P:mRNA cis splicing, via spliceosome"/>
    <property type="evidence" value="ECO:0007669"/>
    <property type="project" value="InterPro"/>
</dbReference>
<dbReference type="PANTHER" id="PTHR15316">
    <property type="entry name" value="SPLICEOSOME ASSOCIATED PROTEIN 114/SWAP SPLICING FACTOR-RELATED"/>
    <property type="match status" value="1"/>
</dbReference>
<gene>
    <name evidence="4" type="ORF">DASB73_019050</name>
</gene>
<evidence type="ECO:0000256" key="2">
    <source>
        <dbReference type="SAM" id="MobiDB-lite"/>
    </source>
</evidence>
<evidence type="ECO:0000313" key="5">
    <source>
        <dbReference type="Proteomes" id="UP001362899"/>
    </source>
</evidence>
<reference evidence="4 5" key="1">
    <citation type="journal article" date="2023" name="Elife">
        <title>Identification of key yeast species and microbe-microbe interactions impacting larval growth of Drosophila in the wild.</title>
        <authorList>
            <person name="Mure A."/>
            <person name="Sugiura Y."/>
            <person name="Maeda R."/>
            <person name="Honda K."/>
            <person name="Sakurai N."/>
            <person name="Takahashi Y."/>
            <person name="Watada M."/>
            <person name="Katoh T."/>
            <person name="Gotoh A."/>
            <person name="Gotoh Y."/>
            <person name="Taniguchi I."/>
            <person name="Nakamura K."/>
            <person name="Hayashi T."/>
            <person name="Katayama T."/>
            <person name="Uemura T."/>
            <person name="Hattori Y."/>
        </authorList>
    </citation>
    <scope>NUCLEOTIDE SEQUENCE [LARGE SCALE GENOMIC DNA]</scope>
    <source>
        <strain evidence="4 5">SB-73</strain>
    </source>
</reference>
<keyword evidence="1" id="KW-0507">mRNA processing</keyword>
<proteinExistence type="predicted"/>
<keyword evidence="5" id="KW-1185">Reference proteome</keyword>
<dbReference type="GO" id="GO:0003723">
    <property type="term" value="F:RNA binding"/>
    <property type="evidence" value="ECO:0007669"/>
    <property type="project" value="InterPro"/>
</dbReference>
<sequence length="217" mass="25746">MNREVIRTVAKYAVLDPDRKFDRVRFDFLDEANEFHSLYKQYFQQYSNVAANNYPDENILQRAIVTYSDIYKKEVCDPSKSYQKRLELTKLIDQARQARQEPENWGFIVLETIEFFNADEKRLLQKPIKLNEFKKSGFNFQSTRNASNRELLFKSPYTGEMVPAGEFDEHILIHGQDSKRRKQIEKEKMNEKSNLDDEGASENLQRLIMKRVQAEDD</sequence>
<comment type="caution">
    <text evidence="4">The sequence shown here is derived from an EMBL/GenBank/DDBJ whole genome shotgun (WGS) entry which is preliminary data.</text>
</comment>
<feature type="compositionally biased region" description="Basic and acidic residues" evidence="2">
    <location>
        <begin position="178"/>
        <end position="195"/>
    </location>
</feature>
<organism evidence="4 5">
    <name type="scientific">Starmerella bacillaris</name>
    <name type="common">Yeast</name>
    <name type="synonym">Candida zemplinina</name>
    <dbReference type="NCBI Taxonomy" id="1247836"/>
    <lineage>
        <taxon>Eukaryota</taxon>
        <taxon>Fungi</taxon>
        <taxon>Dikarya</taxon>
        <taxon>Ascomycota</taxon>
        <taxon>Saccharomycotina</taxon>
        <taxon>Dipodascomycetes</taxon>
        <taxon>Dipodascales</taxon>
        <taxon>Trichomonascaceae</taxon>
        <taxon>Starmerella</taxon>
    </lineage>
</organism>
<dbReference type="Pfam" id="PF12230">
    <property type="entry name" value="PRP21_like_P"/>
    <property type="match status" value="1"/>
</dbReference>
<dbReference type="GO" id="GO:0071013">
    <property type="term" value="C:catalytic step 2 spliceosome"/>
    <property type="evidence" value="ECO:0007669"/>
    <property type="project" value="TreeGrafter"/>
</dbReference>
<feature type="region of interest" description="Disordered" evidence="2">
    <location>
        <begin position="178"/>
        <end position="202"/>
    </location>
</feature>
<dbReference type="GO" id="GO:0071004">
    <property type="term" value="C:U2-type prespliceosome"/>
    <property type="evidence" value="ECO:0007669"/>
    <property type="project" value="TreeGrafter"/>
</dbReference>
<dbReference type="InterPro" id="IPR045146">
    <property type="entry name" value="SF3A1"/>
</dbReference>
<evidence type="ECO:0000259" key="3">
    <source>
        <dbReference type="Pfam" id="PF12230"/>
    </source>
</evidence>
<evidence type="ECO:0000256" key="1">
    <source>
        <dbReference type="ARBA" id="ARBA00022664"/>
    </source>
</evidence>
<evidence type="ECO:0000313" key="4">
    <source>
        <dbReference type="EMBL" id="GMM50947.1"/>
    </source>
</evidence>
<dbReference type="Proteomes" id="UP001362899">
    <property type="component" value="Unassembled WGS sequence"/>
</dbReference>
<protein>
    <recommendedName>
        <fullName evidence="3">Splicing factor 3A subunit 1 conserved domain-containing protein</fullName>
    </recommendedName>
</protein>